<dbReference type="EMBL" id="OZ034820">
    <property type="protein sequence ID" value="CAL1399914.1"/>
    <property type="molecule type" value="Genomic_DNA"/>
</dbReference>
<reference evidence="1 2" key="1">
    <citation type="submission" date="2024-04" db="EMBL/GenBank/DDBJ databases">
        <authorList>
            <person name="Fracassetti M."/>
        </authorList>
    </citation>
    <scope>NUCLEOTIDE SEQUENCE [LARGE SCALE GENOMIC DNA]</scope>
</reference>
<gene>
    <name evidence="1" type="ORF">LTRI10_LOCUS40078</name>
</gene>
<keyword evidence="2" id="KW-1185">Reference proteome</keyword>
<evidence type="ECO:0000313" key="2">
    <source>
        <dbReference type="Proteomes" id="UP001497516"/>
    </source>
</evidence>
<sequence length="108" mass="12740">MSSIEVRGREELELEKRLESREPGRGDRARKAACKLWRGDACRRPSRVERSDILGRRLRHHRHRWNLESFVAVTTHHRRRSDFLLLILLYGGSVIGNERSLRVRGSEK</sequence>
<organism evidence="1 2">
    <name type="scientific">Linum trigynum</name>
    <dbReference type="NCBI Taxonomy" id="586398"/>
    <lineage>
        <taxon>Eukaryota</taxon>
        <taxon>Viridiplantae</taxon>
        <taxon>Streptophyta</taxon>
        <taxon>Embryophyta</taxon>
        <taxon>Tracheophyta</taxon>
        <taxon>Spermatophyta</taxon>
        <taxon>Magnoliopsida</taxon>
        <taxon>eudicotyledons</taxon>
        <taxon>Gunneridae</taxon>
        <taxon>Pentapetalae</taxon>
        <taxon>rosids</taxon>
        <taxon>fabids</taxon>
        <taxon>Malpighiales</taxon>
        <taxon>Linaceae</taxon>
        <taxon>Linum</taxon>
    </lineage>
</organism>
<evidence type="ECO:0000313" key="1">
    <source>
        <dbReference type="EMBL" id="CAL1399914.1"/>
    </source>
</evidence>
<dbReference type="AlphaFoldDB" id="A0AAV2FNJ7"/>
<proteinExistence type="predicted"/>
<name>A0AAV2FNJ7_9ROSI</name>
<accession>A0AAV2FNJ7</accession>
<protein>
    <submittedName>
        <fullName evidence="1">Uncharacterized protein</fullName>
    </submittedName>
</protein>
<dbReference type="Proteomes" id="UP001497516">
    <property type="component" value="Chromosome 7"/>
</dbReference>